<name>A0A916T1I7_9MICO</name>
<feature type="transmembrane region" description="Helical" evidence="1">
    <location>
        <begin position="125"/>
        <end position="147"/>
    </location>
</feature>
<dbReference type="Proteomes" id="UP000636793">
    <property type="component" value="Unassembled WGS sequence"/>
</dbReference>
<dbReference type="AlphaFoldDB" id="A0A916T1I7"/>
<dbReference type="EMBL" id="BMHI01000002">
    <property type="protein sequence ID" value="GGB23619.1"/>
    <property type="molecule type" value="Genomic_DNA"/>
</dbReference>
<comment type="caution">
    <text evidence="2">The sequence shown here is derived from an EMBL/GenBank/DDBJ whole genome shotgun (WGS) entry which is preliminary data.</text>
</comment>
<protein>
    <submittedName>
        <fullName evidence="2">Uncharacterized protein</fullName>
    </submittedName>
</protein>
<dbReference type="RefSeq" id="WP_188836071.1">
    <property type="nucleotide sequence ID" value="NZ_BMHI01000002.1"/>
</dbReference>
<sequence>MAGSEEPPPAEERALAAAYDPDRRPTTGLPRVMWVSALILGVGAVLLIPWTVYLAWTLPGHAVAANYDIAWTGFDIGLILALAGTAVAALRGGRWLPTLAAVTAAALLIDAWFDVVTASTVADRVEAVVLAAIVEIPVAGACLWIAVNAQEFNDRRVARAARRTSHRPR</sequence>
<gene>
    <name evidence="2" type="ORF">GCM10011492_11860</name>
</gene>
<keyword evidence="1" id="KW-0812">Transmembrane</keyword>
<feature type="transmembrane region" description="Helical" evidence="1">
    <location>
        <begin position="95"/>
        <end position="113"/>
    </location>
</feature>
<organism evidence="2 3">
    <name type="scientific">Flexivirga endophytica</name>
    <dbReference type="NCBI Taxonomy" id="1849103"/>
    <lineage>
        <taxon>Bacteria</taxon>
        <taxon>Bacillati</taxon>
        <taxon>Actinomycetota</taxon>
        <taxon>Actinomycetes</taxon>
        <taxon>Micrococcales</taxon>
        <taxon>Dermacoccaceae</taxon>
        <taxon>Flexivirga</taxon>
    </lineage>
</organism>
<evidence type="ECO:0000256" key="1">
    <source>
        <dbReference type="SAM" id="Phobius"/>
    </source>
</evidence>
<keyword evidence="3" id="KW-1185">Reference proteome</keyword>
<evidence type="ECO:0000313" key="3">
    <source>
        <dbReference type="Proteomes" id="UP000636793"/>
    </source>
</evidence>
<feature type="transmembrane region" description="Helical" evidence="1">
    <location>
        <begin position="69"/>
        <end position="88"/>
    </location>
</feature>
<keyword evidence="1" id="KW-0472">Membrane</keyword>
<reference evidence="2" key="2">
    <citation type="submission" date="2020-09" db="EMBL/GenBank/DDBJ databases">
        <authorList>
            <person name="Sun Q."/>
            <person name="Zhou Y."/>
        </authorList>
    </citation>
    <scope>NUCLEOTIDE SEQUENCE</scope>
    <source>
        <strain evidence="2">CGMCC 1.15085</strain>
    </source>
</reference>
<reference evidence="2" key="1">
    <citation type="journal article" date="2014" name="Int. J. Syst. Evol. Microbiol.">
        <title>Complete genome sequence of Corynebacterium casei LMG S-19264T (=DSM 44701T), isolated from a smear-ripened cheese.</title>
        <authorList>
            <consortium name="US DOE Joint Genome Institute (JGI-PGF)"/>
            <person name="Walter F."/>
            <person name="Albersmeier A."/>
            <person name="Kalinowski J."/>
            <person name="Ruckert C."/>
        </authorList>
    </citation>
    <scope>NUCLEOTIDE SEQUENCE</scope>
    <source>
        <strain evidence="2">CGMCC 1.15085</strain>
    </source>
</reference>
<accession>A0A916T1I7</accession>
<proteinExistence type="predicted"/>
<keyword evidence="1" id="KW-1133">Transmembrane helix</keyword>
<feature type="transmembrane region" description="Helical" evidence="1">
    <location>
        <begin position="32"/>
        <end position="57"/>
    </location>
</feature>
<evidence type="ECO:0000313" key="2">
    <source>
        <dbReference type="EMBL" id="GGB23619.1"/>
    </source>
</evidence>